<accession>A0A6M3L5F7</accession>
<dbReference type="AlphaFoldDB" id="A0A6M3L5F7"/>
<dbReference type="EMBL" id="MT142798">
    <property type="protein sequence ID" value="QJA88704.1"/>
    <property type="molecule type" value="Genomic_DNA"/>
</dbReference>
<name>A0A6M3L5F7_9ZZZZ</name>
<organism evidence="1">
    <name type="scientific">viral metagenome</name>
    <dbReference type="NCBI Taxonomy" id="1070528"/>
    <lineage>
        <taxon>unclassified sequences</taxon>
        <taxon>metagenomes</taxon>
        <taxon>organismal metagenomes</taxon>
    </lineage>
</organism>
<proteinExistence type="predicted"/>
<evidence type="ECO:0000313" key="1">
    <source>
        <dbReference type="EMBL" id="QJA88704.1"/>
    </source>
</evidence>
<protein>
    <submittedName>
        <fullName evidence="1">Uncharacterized protein</fullName>
    </submittedName>
</protein>
<gene>
    <name evidence="1" type="ORF">MM415B02705_0011</name>
</gene>
<reference evidence="1" key="1">
    <citation type="submission" date="2020-03" db="EMBL/GenBank/DDBJ databases">
        <title>The deep terrestrial virosphere.</title>
        <authorList>
            <person name="Holmfeldt K."/>
            <person name="Nilsson E."/>
            <person name="Simone D."/>
            <person name="Lopez-Fernandez M."/>
            <person name="Wu X."/>
            <person name="de Brujin I."/>
            <person name="Lundin D."/>
            <person name="Andersson A."/>
            <person name="Bertilsson S."/>
            <person name="Dopson M."/>
        </authorList>
    </citation>
    <scope>NUCLEOTIDE SEQUENCE</scope>
    <source>
        <strain evidence="1">MM415B02705</strain>
    </source>
</reference>
<sequence>MEKNFLDIVTDELKTQIGNANVEASRQFKNSNPYRKRKLSVQEQIYNYSRFTPEQYRQNMGVKAEPYIMMMEALKRRYANG</sequence>